<sequence length="129" mass="14815">MEEIIKFFDDAKMFFIATVEDDQPRVRPFGGLLALNNKLYFNTNSTKNVYKQMIENPKVELCAFNKGTWIRISGEAIKETSDELKEAMFKAQPGVAKMYQGKEDIFEIFSLQNAVAKKYSIKGEETIKL</sequence>
<evidence type="ECO:0000313" key="3">
    <source>
        <dbReference type="Proteomes" id="UP000640335"/>
    </source>
</evidence>
<evidence type="ECO:0000259" key="1">
    <source>
        <dbReference type="Pfam" id="PF01243"/>
    </source>
</evidence>
<feature type="domain" description="Pyridoxamine 5'-phosphate oxidase N-terminal" evidence="1">
    <location>
        <begin position="2"/>
        <end position="92"/>
    </location>
</feature>
<reference evidence="2 3" key="1">
    <citation type="submission" date="2020-08" db="EMBL/GenBank/DDBJ databases">
        <title>A Genomic Blueprint of the Chicken Gut Microbiome.</title>
        <authorList>
            <person name="Gilroy R."/>
            <person name="Ravi A."/>
            <person name="Getino M."/>
            <person name="Pursley I."/>
            <person name="Horton D.L."/>
            <person name="Alikhan N.-F."/>
            <person name="Baker D."/>
            <person name="Gharbi K."/>
            <person name="Hall N."/>
            <person name="Watson M."/>
            <person name="Adriaenssens E.M."/>
            <person name="Foster-Nyarko E."/>
            <person name="Jarju S."/>
            <person name="Secka A."/>
            <person name="Antonio M."/>
            <person name="Oren A."/>
            <person name="Chaudhuri R."/>
            <person name="La Ragione R.M."/>
            <person name="Hildebrand F."/>
            <person name="Pallen M.J."/>
        </authorList>
    </citation>
    <scope>NUCLEOTIDE SEQUENCE [LARGE SCALE GENOMIC DNA]</scope>
    <source>
        <strain evidence="2 3">Sa3CUN1</strain>
    </source>
</reference>
<gene>
    <name evidence="2" type="ORF">H9660_07865</name>
</gene>
<dbReference type="Pfam" id="PF01243">
    <property type="entry name" value="PNPOx_N"/>
    <property type="match status" value="1"/>
</dbReference>
<dbReference type="Gene3D" id="2.30.110.10">
    <property type="entry name" value="Electron Transport, Fmn-binding Protein, Chain A"/>
    <property type="match status" value="1"/>
</dbReference>
<proteinExistence type="predicted"/>
<keyword evidence="3" id="KW-1185">Reference proteome</keyword>
<name>A0ABR8Q3Q6_9CLOT</name>
<accession>A0ABR8Q3Q6</accession>
<protein>
    <submittedName>
        <fullName evidence="2">Pyridoxamine 5'-phosphate oxidase family protein</fullName>
    </submittedName>
</protein>
<dbReference type="SUPFAM" id="SSF50475">
    <property type="entry name" value="FMN-binding split barrel"/>
    <property type="match status" value="1"/>
</dbReference>
<dbReference type="Proteomes" id="UP000640335">
    <property type="component" value="Unassembled WGS sequence"/>
</dbReference>
<dbReference type="RefSeq" id="WP_191749827.1">
    <property type="nucleotide sequence ID" value="NZ_JACSQZ010000023.1"/>
</dbReference>
<dbReference type="EMBL" id="JACSQZ010000023">
    <property type="protein sequence ID" value="MBD7915064.1"/>
    <property type="molecule type" value="Genomic_DNA"/>
</dbReference>
<organism evidence="2 3">
    <name type="scientific">Clostridium gallinarum</name>
    <dbReference type="NCBI Taxonomy" id="2762246"/>
    <lineage>
        <taxon>Bacteria</taxon>
        <taxon>Bacillati</taxon>
        <taxon>Bacillota</taxon>
        <taxon>Clostridia</taxon>
        <taxon>Eubacteriales</taxon>
        <taxon>Clostridiaceae</taxon>
        <taxon>Clostridium</taxon>
    </lineage>
</organism>
<comment type="caution">
    <text evidence="2">The sequence shown here is derived from an EMBL/GenBank/DDBJ whole genome shotgun (WGS) entry which is preliminary data.</text>
</comment>
<evidence type="ECO:0000313" key="2">
    <source>
        <dbReference type="EMBL" id="MBD7915064.1"/>
    </source>
</evidence>
<dbReference type="InterPro" id="IPR011576">
    <property type="entry name" value="Pyridox_Oxase_N"/>
</dbReference>
<dbReference type="InterPro" id="IPR012349">
    <property type="entry name" value="Split_barrel_FMN-bd"/>
</dbReference>